<dbReference type="PANTHER" id="PTHR42305">
    <property type="entry name" value="MEMBRANE PROTEIN RV1733C-RELATED"/>
    <property type="match status" value="1"/>
</dbReference>
<comment type="caution">
    <text evidence="2">The sequence shown here is derived from an EMBL/GenBank/DDBJ whole genome shotgun (WGS) entry which is preliminary data.</text>
</comment>
<dbReference type="PANTHER" id="PTHR42305:SF1">
    <property type="entry name" value="MEMBRANE PROTEIN RV1733C-RELATED"/>
    <property type="match status" value="1"/>
</dbReference>
<feature type="transmembrane region" description="Helical" evidence="1">
    <location>
        <begin position="37"/>
        <end position="57"/>
    </location>
</feature>
<gene>
    <name evidence="2" type="ORF">EV653_0013</name>
</gene>
<protein>
    <recommendedName>
        <fullName evidence="4">Transmembrane protein</fullName>
    </recommendedName>
</protein>
<dbReference type="EMBL" id="SODP01000001">
    <property type="protein sequence ID" value="TDW74912.1"/>
    <property type="molecule type" value="Genomic_DNA"/>
</dbReference>
<dbReference type="Proteomes" id="UP000295146">
    <property type="component" value="Unassembled WGS sequence"/>
</dbReference>
<organism evidence="2 3">
    <name type="scientific">Kribbella pratensis</name>
    <dbReference type="NCBI Taxonomy" id="2512112"/>
    <lineage>
        <taxon>Bacteria</taxon>
        <taxon>Bacillati</taxon>
        <taxon>Actinomycetota</taxon>
        <taxon>Actinomycetes</taxon>
        <taxon>Propionibacteriales</taxon>
        <taxon>Kribbellaceae</taxon>
        <taxon>Kribbella</taxon>
    </lineage>
</organism>
<keyword evidence="1" id="KW-1133">Transmembrane helix</keyword>
<dbReference type="InterPro" id="IPR039708">
    <property type="entry name" value="MT1774/Rv1733c-like"/>
</dbReference>
<sequence length="203" mass="22299">MSTVMHRSAELWVLMQARRLGFGRNSLRRPSDRIETALLWCALIAALLMIPVGAAVGRSLQTFLDASAARQRASLHEVQGKTLEGSDRGVPAVPGAALPMVRVSYVDPQGVERVGMRSVVIGTKAGAAVPVWLDQSGNIVTTPRSKSDSAALGGTLSLFTVLGSWLVLWGLFRLARVPLDRRRFREWTAEWQTTAPRWQRGQR</sequence>
<reference evidence="2 3" key="1">
    <citation type="submission" date="2019-03" db="EMBL/GenBank/DDBJ databases">
        <title>Genomic Encyclopedia of Type Strains, Phase III (KMG-III): the genomes of soil and plant-associated and newly described type strains.</title>
        <authorList>
            <person name="Whitman W."/>
        </authorList>
    </citation>
    <scope>NUCLEOTIDE SEQUENCE [LARGE SCALE GENOMIC DNA]</scope>
    <source>
        <strain evidence="2 3">VKM Ac-2573</strain>
    </source>
</reference>
<dbReference type="AlphaFoldDB" id="A0A4R8CF69"/>
<accession>A0A4R8CF69</accession>
<keyword evidence="1" id="KW-0472">Membrane</keyword>
<keyword evidence="1" id="KW-0812">Transmembrane</keyword>
<dbReference type="RefSeq" id="WP_238159474.1">
    <property type="nucleotide sequence ID" value="NZ_SODP01000001.1"/>
</dbReference>
<keyword evidence="3" id="KW-1185">Reference proteome</keyword>
<feature type="transmembrane region" description="Helical" evidence="1">
    <location>
        <begin position="150"/>
        <end position="175"/>
    </location>
</feature>
<evidence type="ECO:0000256" key="1">
    <source>
        <dbReference type="SAM" id="Phobius"/>
    </source>
</evidence>
<evidence type="ECO:0000313" key="3">
    <source>
        <dbReference type="Proteomes" id="UP000295146"/>
    </source>
</evidence>
<evidence type="ECO:0008006" key="4">
    <source>
        <dbReference type="Google" id="ProtNLM"/>
    </source>
</evidence>
<name>A0A4R8CF69_9ACTN</name>
<evidence type="ECO:0000313" key="2">
    <source>
        <dbReference type="EMBL" id="TDW74912.1"/>
    </source>
</evidence>
<proteinExistence type="predicted"/>